<dbReference type="InterPro" id="IPR001792">
    <property type="entry name" value="Acylphosphatase-like_dom"/>
</dbReference>
<reference evidence="9 10" key="1">
    <citation type="submission" date="2021-01" db="EMBL/GenBank/DDBJ databases">
        <title>Genome public.</title>
        <authorList>
            <person name="Liu C."/>
            <person name="Sun Q."/>
        </authorList>
    </citation>
    <scope>NUCLEOTIDE SEQUENCE [LARGE SCALE GENOMIC DNA]</scope>
    <source>
        <strain evidence="9 10">JC656</strain>
    </source>
</reference>
<dbReference type="RefSeq" id="WP_189692463.1">
    <property type="nucleotide sequence ID" value="NZ_BNCM01000002.1"/>
</dbReference>
<dbReference type="PROSITE" id="PS00150">
    <property type="entry name" value="ACYLPHOSPHATASE_1"/>
    <property type="match status" value="1"/>
</dbReference>
<dbReference type="Pfam" id="PF00708">
    <property type="entry name" value="Acylphosphatase"/>
    <property type="match status" value="1"/>
</dbReference>
<gene>
    <name evidence="9" type="ORF">JJE72_10435</name>
</gene>
<dbReference type="PANTHER" id="PTHR47268:SF4">
    <property type="entry name" value="ACYLPHOSPHATASE"/>
    <property type="match status" value="1"/>
</dbReference>
<feature type="region of interest" description="Disordered" evidence="7">
    <location>
        <begin position="1"/>
        <end position="34"/>
    </location>
</feature>
<dbReference type="PANTHER" id="PTHR47268">
    <property type="entry name" value="ACYLPHOSPHATASE"/>
    <property type="match status" value="1"/>
</dbReference>
<dbReference type="InterPro" id="IPR017968">
    <property type="entry name" value="Acylphosphatase_CS"/>
</dbReference>
<dbReference type="Gene3D" id="3.30.70.100">
    <property type="match status" value="1"/>
</dbReference>
<dbReference type="SUPFAM" id="SSF54975">
    <property type="entry name" value="Acylphosphatase/BLUF domain-like"/>
    <property type="match status" value="1"/>
</dbReference>
<dbReference type="PRINTS" id="PR00112">
    <property type="entry name" value="ACYLPHPHTASE"/>
</dbReference>
<protein>
    <recommendedName>
        <fullName evidence="3 5">acylphosphatase</fullName>
        <ecNumber evidence="2 5">3.6.1.7</ecNumber>
    </recommendedName>
</protein>
<feature type="active site" evidence="5">
    <location>
        <position position="51"/>
    </location>
</feature>
<dbReference type="InterPro" id="IPR036046">
    <property type="entry name" value="Acylphosphatase-like_dom_sf"/>
</dbReference>
<dbReference type="PROSITE" id="PS51160">
    <property type="entry name" value="ACYLPHOSPHATASE_3"/>
    <property type="match status" value="1"/>
</dbReference>
<dbReference type="InterPro" id="IPR020456">
    <property type="entry name" value="Acylphosphatase"/>
</dbReference>
<name>A0ABS1K3P8_9MICC</name>
<feature type="active site" evidence="5">
    <location>
        <position position="69"/>
    </location>
</feature>
<dbReference type="EC" id="3.6.1.7" evidence="2 5"/>
<evidence type="ECO:0000256" key="2">
    <source>
        <dbReference type="ARBA" id="ARBA00012150"/>
    </source>
</evidence>
<evidence type="ECO:0000256" key="5">
    <source>
        <dbReference type="PROSITE-ProRule" id="PRU00520"/>
    </source>
</evidence>
<comment type="catalytic activity">
    <reaction evidence="4 5">
        <text>an acyl phosphate + H2O = a carboxylate + phosphate + H(+)</text>
        <dbReference type="Rhea" id="RHEA:14965"/>
        <dbReference type="ChEBI" id="CHEBI:15377"/>
        <dbReference type="ChEBI" id="CHEBI:15378"/>
        <dbReference type="ChEBI" id="CHEBI:29067"/>
        <dbReference type="ChEBI" id="CHEBI:43474"/>
        <dbReference type="ChEBI" id="CHEBI:59918"/>
        <dbReference type="EC" id="3.6.1.7"/>
    </reaction>
</comment>
<evidence type="ECO:0000256" key="7">
    <source>
        <dbReference type="SAM" id="MobiDB-lite"/>
    </source>
</evidence>
<organism evidence="9 10">
    <name type="scientific">Sinomonas cellulolyticus</name>
    <dbReference type="NCBI Taxonomy" id="2801916"/>
    <lineage>
        <taxon>Bacteria</taxon>
        <taxon>Bacillati</taxon>
        <taxon>Actinomycetota</taxon>
        <taxon>Actinomycetes</taxon>
        <taxon>Micrococcales</taxon>
        <taxon>Micrococcaceae</taxon>
        <taxon>Sinomonas</taxon>
    </lineage>
</organism>
<comment type="similarity">
    <text evidence="1 6">Belongs to the acylphosphatase family.</text>
</comment>
<evidence type="ECO:0000256" key="6">
    <source>
        <dbReference type="RuleBase" id="RU004168"/>
    </source>
</evidence>
<keyword evidence="10" id="KW-1185">Reference proteome</keyword>
<dbReference type="NCBIfam" id="NF011001">
    <property type="entry name" value="PRK14427.1"/>
    <property type="match status" value="1"/>
</dbReference>
<evidence type="ECO:0000256" key="1">
    <source>
        <dbReference type="ARBA" id="ARBA00005614"/>
    </source>
</evidence>
<feature type="domain" description="Acylphosphatase-like" evidence="8">
    <location>
        <begin position="36"/>
        <end position="122"/>
    </location>
</feature>
<evidence type="ECO:0000259" key="8">
    <source>
        <dbReference type="PROSITE" id="PS51160"/>
    </source>
</evidence>
<evidence type="ECO:0000256" key="3">
    <source>
        <dbReference type="ARBA" id="ARBA00015991"/>
    </source>
</evidence>
<proteinExistence type="inferred from homology"/>
<comment type="caution">
    <text evidence="9">The sequence shown here is derived from an EMBL/GenBank/DDBJ whole genome shotgun (WGS) entry which is preliminary data.</text>
</comment>
<accession>A0ABS1K3P8</accession>
<dbReference type="EMBL" id="JAERRC010000024">
    <property type="protein sequence ID" value="MBL0705922.1"/>
    <property type="molecule type" value="Genomic_DNA"/>
</dbReference>
<evidence type="ECO:0000313" key="9">
    <source>
        <dbReference type="EMBL" id="MBL0705922.1"/>
    </source>
</evidence>
<sequence length="122" mass="12559">MPLFRRHGTHDADSPPRPDSSPGASGASGAAGGQARLEARVSGVVQGVGFRYWTLGEAEKRGLVGSAGNLPDGTVKVVAEGPRGEVEGLLAWLRSDGTPGRVDQVEAGIGPATGEFSRFSLY</sequence>
<evidence type="ECO:0000313" key="10">
    <source>
        <dbReference type="Proteomes" id="UP000639051"/>
    </source>
</evidence>
<evidence type="ECO:0000256" key="4">
    <source>
        <dbReference type="ARBA" id="ARBA00047645"/>
    </source>
</evidence>
<dbReference type="Proteomes" id="UP000639051">
    <property type="component" value="Unassembled WGS sequence"/>
</dbReference>
<keyword evidence="5" id="KW-0378">Hydrolase</keyword>